<dbReference type="Pfam" id="PF01809">
    <property type="entry name" value="YidD"/>
    <property type="match status" value="1"/>
</dbReference>
<dbReference type="RefSeq" id="WP_245852271.1">
    <property type="nucleotide sequence ID" value="NZ_PDJJ01000001.1"/>
</dbReference>
<accession>A0A2A9EWV0</accession>
<dbReference type="Proteomes" id="UP000224130">
    <property type="component" value="Unassembled WGS sequence"/>
</dbReference>
<dbReference type="EMBL" id="PDJJ01000001">
    <property type="protein sequence ID" value="PFG43056.1"/>
    <property type="molecule type" value="Genomic_DNA"/>
</dbReference>
<dbReference type="SMART" id="SM01234">
    <property type="entry name" value="Haemolytic"/>
    <property type="match status" value="1"/>
</dbReference>
<dbReference type="AlphaFoldDB" id="A0A2A9EWV0"/>
<evidence type="ECO:0000313" key="2">
    <source>
        <dbReference type="EMBL" id="PFG43056.1"/>
    </source>
</evidence>
<dbReference type="NCBIfam" id="TIGR00278">
    <property type="entry name" value="membrane protein insertion efficiency factor YidD"/>
    <property type="match status" value="1"/>
</dbReference>
<sequence length="147" mass="15893">MIDGCDGCGDGCGEGGDGGRGRSCTGASGCLDTTGCDGPDRRDRRRRRGPLARWALAAPRPGRRPRPLRWWSLPRHLGSAAIYLYQGVVSPRTPPRCRYVPTCSAYGRDAVRTYGLWQGSRLALGRVRRCTRDVPPGTADPLVVDPG</sequence>
<protein>
    <submittedName>
        <fullName evidence="2">Putative membrane protein insertion efficiency factor</fullName>
    </submittedName>
</protein>
<proteinExistence type="predicted"/>
<reference evidence="2 3" key="1">
    <citation type="submission" date="2017-10" db="EMBL/GenBank/DDBJ databases">
        <title>Sequencing the genomes of 1000 actinobacteria strains.</title>
        <authorList>
            <person name="Klenk H.-P."/>
        </authorList>
    </citation>
    <scope>NUCLEOTIDE SEQUENCE [LARGE SCALE GENOMIC DNA]</scope>
    <source>
        <strain evidence="2 3">DSM 21863</strain>
    </source>
</reference>
<organism evidence="2 3">
    <name type="scientific">Isoptericola jiangsuensis</name>
    <dbReference type="NCBI Taxonomy" id="548579"/>
    <lineage>
        <taxon>Bacteria</taxon>
        <taxon>Bacillati</taxon>
        <taxon>Actinomycetota</taxon>
        <taxon>Actinomycetes</taxon>
        <taxon>Micrococcales</taxon>
        <taxon>Promicromonosporaceae</taxon>
        <taxon>Isoptericola</taxon>
    </lineage>
</organism>
<gene>
    <name evidence="2" type="ORF">ATJ88_1738</name>
</gene>
<dbReference type="InterPro" id="IPR002696">
    <property type="entry name" value="Membr_insert_effic_factor_YidD"/>
</dbReference>
<comment type="caution">
    <text evidence="2">The sequence shown here is derived from an EMBL/GenBank/DDBJ whole genome shotgun (WGS) entry which is preliminary data.</text>
</comment>
<keyword evidence="3" id="KW-1185">Reference proteome</keyword>
<name>A0A2A9EWV0_9MICO</name>
<dbReference type="PANTHER" id="PTHR33383:SF1">
    <property type="entry name" value="MEMBRANE PROTEIN INSERTION EFFICIENCY FACTOR-RELATED"/>
    <property type="match status" value="1"/>
</dbReference>
<evidence type="ECO:0000256" key="1">
    <source>
        <dbReference type="SAM" id="MobiDB-lite"/>
    </source>
</evidence>
<dbReference type="PANTHER" id="PTHR33383">
    <property type="entry name" value="MEMBRANE PROTEIN INSERTION EFFICIENCY FACTOR-RELATED"/>
    <property type="match status" value="1"/>
</dbReference>
<evidence type="ECO:0000313" key="3">
    <source>
        <dbReference type="Proteomes" id="UP000224130"/>
    </source>
</evidence>
<feature type="region of interest" description="Disordered" evidence="1">
    <location>
        <begin position="16"/>
        <end position="50"/>
    </location>
</feature>